<gene>
    <name evidence="8" type="ORF">PPRIM_AZ9-3.1.T0560025</name>
</gene>
<dbReference type="EMBL" id="CAJJDM010000057">
    <property type="protein sequence ID" value="CAD8076277.1"/>
    <property type="molecule type" value="Genomic_DNA"/>
</dbReference>
<evidence type="ECO:0000256" key="6">
    <source>
        <dbReference type="SAM" id="MobiDB-lite"/>
    </source>
</evidence>
<proteinExistence type="predicted"/>
<protein>
    <recommendedName>
        <fullName evidence="7">C2HC/C3H-type domain-containing protein</fullName>
    </recommendedName>
</protein>
<dbReference type="PROSITE" id="PS52027">
    <property type="entry name" value="ZF_C2HC_C3H"/>
    <property type="match status" value="2"/>
</dbReference>
<accession>A0A8S1M847</accession>
<comment type="caution">
    <text evidence="8">The sequence shown here is derived from an EMBL/GenBank/DDBJ whole genome shotgun (WGS) entry which is preliminary data.</text>
</comment>
<evidence type="ECO:0000256" key="2">
    <source>
        <dbReference type="ARBA" id="ARBA00022737"/>
    </source>
</evidence>
<name>A0A8S1M847_PARPR</name>
<dbReference type="PANTHER" id="PTHR13555:SF36">
    <property type="entry name" value="ZINC FINGER C2HC DOMAIN-CONTAINING PROTEIN 1B"/>
    <property type="match status" value="1"/>
</dbReference>
<feature type="compositionally biased region" description="Low complexity" evidence="6">
    <location>
        <begin position="110"/>
        <end position="127"/>
    </location>
</feature>
<evidence type="ECO:0000313" key="9">
    <source>
        <dbReference type="Proteomes" id="UP000688137"/>
    </source>
</evidence>
<keyword evidence="4" id="KW-0862">Zinc</keyword>
<keyword evidence="1" id="KW-0479">Metal-binding</keyword>
<dbReference type="GO" id="GO:0008270">
    <property type="term" value="F:zinc ion binding"/>
    <property type="evidence" value="ECO:0007669"/>
    <property type="project" value="UniProtKB-KW"/>
</dbReference>
<dbReference type="OMA" id="KSCISNF"/>
<feature type="compositionally biased region" description="Polar residues" evidence="6">
    <location>
        <begin position="94"/>
        <end position="109"/>
    </location>
</feature>
<dbReference type="Proteomes" id="UP000688137">
    <property type="component" value="Unassembled WGS sequence"/>
</dbReference>
<evidence type="ECO:0000256" key="5">
    <source>
        <dbReference type="PROSITE-ProRule" id="PRU01371"/>
    </source>
</evidence>
<evidence type="ECO:0000313" key="8">
    <source>
        <dbReference type="EMBL" id="CAD8076277.1"/>
    </source>
</evidence>
<keyword evidence="2" id="KW-0677">Repeat</keyword>
<dbReference type="AlphaFoldDB" id="A0A8S1M847"/>
<feature type="compositionally biased region" description="Polar residues" evidence="6">
    <location>
        <begin position="212"/>
        <end position="230"/>
    </location>
</feature>
<evidence type="ECO:0000256" key="3">
    <source>
        <dbReference type="ARBA" id="ARBA00022771"/>
    </source>
</evidence>
<organism evidence="8 9">
    <name type="scientific">Paramecium primaurelia</name>
    <dbReference type="NCBI Taxonomy" id="5886"/>
    <lineage>
        <taxon>Eukaryota</taxon>
        <taxon>Sar</taxon>
        <taxon>Alveolata</taxon>
        <taxon>Ciliophora</taxon>
        <taxon>Intramacronucleata</taxon>
        <taxon>Oligohymenophorea</taxon>
        <taxon>Peniculida</taxon>
        <taxon>Parameciidae</taxon>
        <taxon>Paramecium</taxon>
    </lineage>
</organism>
<evidence type="ECO:0000256" key="1">
    <source>
        <dbReference type="ARBA" id="ARBA00022723"/>
    </source>
</evidence>
<keyword evidence="3 5" id="KW-0863">Zinc-finger</keyword>
<dbReference type="InterPro" id="IPR026319">
    <property type="entry name" value="ZC2HC1A/B-like"/>
</dbReference>
<evidence type="ECO:0000256" key="4">
    <source>
        <dbReference type="ARBA" id="ARBA00022833"/>
    </source>
</evidence>
<feature type="compositionally biased region" description="Low complexity" evidence="6">
    <location>
        <begin position="158"/>
        <end position="209"/>
    </location>
</feature>
<feature type="compositionally biased region" description="Polar residues" evidence="6">
    <location>
        <begin position="32"/>
        <end position="48"/>
    </location>
</feature>
<reference evidence="8" key="1">
    <citation type="submission" date="2021-01" db="EMBL/GenBank/DDBJ databases">
        <authorList>
            <consortium name="Genoscope - CEA"/>
            <person name="William W."/>
        </authorList>
    </citation>
    <scope>NUCLEOTIDE SEQUENCE</scope>
</reference>
<feature type="compositionally biased region" description="Polar residues" evidence="6">
    <location>
        <begin position="137"/>
        <end position="157"/>
    </location>
</feature>
<dbReference type="PANTHER" id="PTHR13555">
    <property type="entry name" value="C2H2 ZINC FINGER CGI-62-RELATED"/>
    <property type="match status" value="1"/>
</dbReference>
<feature type="domain" description="C2HC/C3H-type" evidence="7">
    <location>
        <begin position="371"/>
        <end position="400"/>
    </location>
</feature>
<feature type="domain" description="C2HC/C3H-type" evidence="7">
    <location>
        <begin position="254"/>
        <end position="284"/>
    </location>
</feature>
<evidence type="ECO:0000259" key="7">
    <source>
        <dbReference type="PROSITE" id="PS52027"/>
    </source>
</evidence>
<dbReference type="InterPro" id="IPR049899">
    <property type="entry name" value="Znf_C2HC_C3H"/>
</dbReference>
<keyword evidence="9" id="KW-1185">Reference proteome</keyword>
<dbReference type="Pfam" id="PF13913">
    <property type="entry name" value="zf-C2HC_2"/>
    <property type="match status" value="2"/>
</dbReference>
<sequence>MSKQSKQIPQNTFNKQLNIQTSATLKPKIDDVSTTQKPLQNLSNVPTRTQEDQVKRTQPRSPIRQTFEKKTLENKSSISNFDEKPIPKILQRGKSPQSNQTTRNINTKTQDQQQSEKQSIQQKQPIQFKSNEPDQLPINQSNFEKSQPNINKQQVPVQSKQQTKLQLQSNQLKSQNSQQQQQSLRPKTASTSSQLQLKQTIQQDQQLKSTKQDSLSKTNTQQTKSQLTLNKKQEIPNKQRQQPMLKGEQVVEEKLYQCPEGCGRSFNAKALEKHSKICKKVFQQKRKVFNSQKQRLIEVEENGQNRGGAMKKQIQKQPIKQVQKQQQVKNEKPKWKAQSEAFRAIIRQAKGKKLTKEEQVSLNGAMESAQDLVQCKFCNRKFNPEAAKKHIVFCETKAKQCGKSGMQKKKK</sequence>
<feature type="region of interest" description="Disordered" evidence="6">
    <location>
        <begin position="27"/>
        <end position="245"/>
    </location>
</feature>